<name>A0AAQ4EWE8_AMBAM</name>
<dbReference type="Proteomes" id="UP001321473">
    <property type="component" value="Unassembled WGS sequence"/>
</dbReference>
<reference evidence="1 2" key="1">
    <citation type="journal article" date="2023" name="Arcadia Sci">
        <title>De novo assembly of a long-read Amblyomma americanum tick genome.</title>
        <authorList>
            <person name="Chou S."/>
            <person name="Poskanzer K.E."/>
            <person name="Rollins M."/>
            <person name="Thuy-Boun P.S."/>
        </authorList>
    </citation>
    <scope>NUCLEOTIDE SEQUENCE [LARGE SCALE GENOMIC DNA]</scope>
    <source>
        <strain evidence="1">F_SG_1</strain>
        <tissue evidence="1">Salivary glands</tissue>
    </source>
</reference>
<proteinExistence type="predicted"/>
<keyword evidence="2" id="KW-1185">Reference proteome</keyword>
<evidence type="ECO:0000313" key="2">
    <source>
        <dbReference type="Proteomes" id="UP001321473"/>
    </source>
</evidence>
<protein>
    <submittedName>
        <fullName evidence="1">Uncharacterized protein</fullName>
    </submittedName>
</protein>
<evidence type="ECO:0000313" key="1">
    <source>
        <dbReference type="EMBL" id="KAK8778793.1"/>
    </source>
</evidence>
<gene>
    <name evidence="1" type="ORF">V5799_019866</name>
</gene>
<comment type="caution">
    <text evidence="1">The sequence shown here is derived from an EMBL/GenBank/DDBJ whole genome shotgun (WGS) entry which is preliminary data.</text>
</comment>
<dbReference type="AlphaFoldDB" id="A0AAQ4EWE8"/>
<sequence>MLSRLSQDALENLFSTARLKTPIPRAREFKTTFRIIVLAQFSQPSRHSSYSADDSHDLLAFLTNREDFTRHSVDDIVDVSLGGVLELCKEEEDSLAYFAGYVAYAVVHKYKLCQQCRASIIDRDKELPELVALKCY</sequence>
<accession>A0AAQ4EWE8</accession>
<dbReference type="EMBL" id="JARKHS020010423">
    <property type="protein sequence ID" value="KAK8778793.1"/>
    <property type="molecule type" value="Genomic_DNA"/>
</dbReference>
<organism evidence="1 2">
    <name type="scientific">Amblyomma americanum</name>
    <name type="common">Lone star tick</name>
    <dbReference type="NCBI Taxonomy" id="6943"/>
    <lineage>
        <taxon>Eukaryota</taxon>
        <taxon>Metazoa</taxon>
        <taxon>Ecdysozoa</taxon>
        <taxon>Arthropoda</taxon>
        <taxon>Chelicerata</taxon>
        <taxon>Arachnida</taxon>
        <taxon>Acari</taxon>
        <taxon>Parasitiformes</taxon>
        <taxon>Ixodida</taxon>
        <taxon>Ixodoidea</taxon>
        <taxon>Ixodidae</taxon>
        <taxon>Amblyomminae</taxon>
        <taxon>Amblyomma</taxon>
    </lineage>
</organism>
<feature type="non-terminal residue" evidence="1">
    <location>
        <position position="136"/>
    </location>
</feature>